<evidence type="ECO:0000256" key="7">
    <source>
        <dbReference type="PROSITE-ProRule" id="PRU00175"/>
    </source>
</evidence>
<dbReference type="SUPFAM" id="SSF50978">
    <property type="entry name" value="WD40 repeat-like"/>
    <property type="match status" value="1"/>
</dbReference>
<keyword evidence="3" id="KW-0862">Zinc</keyword>
<evidence type="ECO:0000313" key="10">
    <source>
        <dbReference type="EMBL" id="CCD27281.1"/>
    </source>
</evidence>
<dbReference type="Proteomes" id="UP000000689">
    <property type="component" value="Chromosome 11"/>
</dbReference>
<keyword evidence="1" id="KW-0479">Metal-binding</keyword>
<comment type="catalytic activity">
    <reaction evidence="6">
        <text>S-ubiquitinyl-[E2 ubiquitin-conjugating enzyme]-L-cysteine + [acceptor protein]-L-lysine = [E2 ubiquitin-conjugating enzyme]-L-cysteine + N(6)-ubiquitinyl-[acceptor protein]-L-lysine.</text>
        <dbReference type="EC" id="2.3.2.27"/>
    </reaction>
</comment>
<dbReference type="GO" id="GO:0099022">
    <property type="term" value="P:vesicle tethering"/>
    <property type="evidence" value="ECO:0007669"/>
    <property type="project" value="EnsemblFungi"/>
</dbReference>
<evidence type="ECO:0000256" key="2">
    <source>
        <dbReference type="ARBA" id="ARBA00022771"/>
    </source>
</evidence>
<feature type="repeat" description="CHCR" evidence="8">
    <location>
        <begin position="406"/>
        <end position="582"/>
    </location>
</feature>
<dbReference type="GO" id="GO:0032889">
    <property type="term" value="P:regulation of vacuole fusion, non-autophagic"/>
    <property type="evidence" value="ECO:0007669"/>
    <property type="project" value="EnsemblFungi"/>
</dbReference>
<dbReference type="GeneID" id="11497569"/>
<dbReference type="Pfam" id="PF23341">
    <property type="entry name" value="PEP5_VPS11_N"/>
    <property type="match status" value="1"/>
</dbReference>
<dbReference type="PIRSF" id="PIRSF007860">
    <property type="entry name" value="VPS11"/>
    <property type="match status" value="1"/>
</dbReference>
<dbReference type="InterPro" id="IPR001841">
    <property type="entry name" value="Znf_RING"/>
</dbReference>
<dbReference type="GO" id="GO:0031901">
    <property type="term" value="C:early endosome membrane"/>
    <property type="evidence" value="ECO:0007669"/>
    <property type="project" value="EnsemblFungi"/>
</dbReference>
<dbReference type="GO" id="GO:0006886">
    <property type="term" value="P:intracellular protein transport"/>
    <property type="evidence" value="ECO:0007669"/>
    <property type="project" value="UniProtKB-UniRule"/>
</dbReference>
<dbReference type="Gene3D" id="3.30.40.10">
    <property type="entry name" value="Zinc/RING finger domain, C3HC4 (zinc finger)"/>
    <property type="match status" value="1"/>
</dbReference>
<keyword evidence="6" id="KW-0833">Ubl conjugation pathway</keyword>
<dbReference type="OMA" id="ENENECP"/>
<dbReference type="EC" id="2.3.2.27" evidence="6"/>
<keyword evidence="6" id="KW-0813">Transport</keyword>
<dbReference type="GO" id="GO:0061630">
    <property type="term" value="F:ubiquitin protein ligase activity"/>
    <property type="evidence" value="ECO:0007669"/>
    <property type="project" value="UniProtKB-EC"/>
</dbReference>
<reference evidence="10 11" key="1">
    <citation type="journal article" date="2011" name="Proc. Natl. Acad. Sci. U.S.A.">
        <title>Evolutionary erosion of yeast sex chromosomes by mating-type switching accidents.</title>
        <authorList>
            <person name="Gordon J.L."/>
            <person name="Armisen D."/>
            <person name="Proux-Wera E."/>
            <person name="Oheigeartaigh S.S."/>
            <person name="Byrne K.P."/>
            <person name="Wolfe K.H."/>
        </authorList>
    </citation>
    <scope>NUCLEOTIDE SEQUENCE [LARGE SCALE GENOMIC DNA]</scope>
    <source>
        <strain evidence="11">ATCC 10597 / BCRC 20456 / CBS 421 / NBRC 0211 / NRRL Y-12639</strain>
    </source>
</reference>
<evidence type="ECO:0000256" key="8">
    <source>
        <dbReference type="PROSITE-ProRule" id="PRU01006"/>
    </source>
</evidence>
<accession>G0WHM0</accession>
<proteinExistence type="inferred from homology"/>
<organism evidence="10 11">
    <name type="scientific">Naumovozyma dairenensis (strain ATCC 10597 / BCRC 20456 / CBS 421 / NBRC 0211 / NRRL Y-12639)</name>
    <name type="common">Saccharomyces dairenensis</name>
    <dbReference type="NCBI Taxonomy" id="1071378"/>
    <lineage>
        <taxon>Eukaryota</taxon>
        <taxon>Fungi</taxon>
        <taxon>Dikarya</taxon>
        <taxon>Ascomycota</taxon>
        <taxon>Saccharomycotina</taxon>
        <taxon>Saccharomycetes</taxon>
        <taxon>Saccharomycetales</taxon>
        <taxon>Saccharomycetaceae</taxon>
        <taxon>Naumovozyma</taxon>
    </lineage>
</organism>
<gene>
    <name evidence="10" type="primary">NDAI0K00900</name>
    <name evidence="10" type="ordered locus">NDAI_0K00900</name>
</gene>
<keyword evidence="4 6" id="KW-0472">Membrane</keyword>
<dbReference type="GO" id="GO:0030897">
    <property type="term" value="C:HOPS complex"/>
    <property type="evidence" value="ECO:0007669"/>
    <property type="project" value="UniProtKB-UniRule"/>
</dbReference>
<evidence type="ECO:0000256" key="6">
    <source>
        <dbReference type="PIRNR" id="PIRNR007860"/>
    </source>
</evidence>
<keyword evidence="2 7" id="KW-0863">Zinc-finger</keyword>
<dbReference type="InterPro" id="IPR056939">
    <property type="entry name" value="Znf_RING_Vps8"/>
</dbReference>
<dbReference type="RefSeq" id="XP_003672524.1">
    <property type="nucleotide sequence ID" value="XM_003672476.1"/>
</dbReference>
<evidence type="ECO:0000256" key="3">
    <source>
        <dbReference type="ARBA" id="ARBA00022833"/>
    </source>
</evidence>
<dbReference type="GO" id="GO:0042144">
    <property type="term" value="P:vacuole fusion, non-autophagic"/>
    <property type="evidence" value="ECO:0007669"/>
    <property type="project" value="EnsemblFungi"/>
</dbReference>
<dbReference type="OrthoDB" id="26184at2759"/>
<keyword evidence="6" id="KW-0926">Vacuole</keyword>
<dbReference type="PANTHER" id="PTHR23323:SF24">
    <property type="entry name" value="VACUOLAR PROTEIN SORTING-ASSOCIATED PROTEIN 11 HOMOLOG"/>
    <property type="match status" value="1"/>
</dbReference>
<keyword evidence="6" id="KW-0653">Protein transport</keyword>
<dbReference type="InterPro" id="IPR024763">
    <property type="entry name" value="VPS11_C"/>
</dbReference>
<dbReference type="InterPro" id="IPR036322">
    <property type="entry name" value="WD40_repeat_dom_sf"/>
</dbReference>
<dbReference type="Pfam" id="PF23412">
    <property type="entry name" value="zf_RING_Vps8"/>
    <property type="match status" value="1"/>
</dbReference>
<dbReference type="Pfam" id="PF12451">
    <property type="entry name" value="VPS11_C"/>
    <property type="match status" value="1"/>
</dbReference>
<dbReference type="GO" id="GO:0033263">
    <property type="term" value="C:CORVET complex"/>
    <property type="evidence" value="ECO:0007669"/>
    <property type="project" value="UniProtKB-UniRule"/>
</dbReference>
<sequence>MSLSAWRQFQFYESLPIRDPLLGDDSPLYSDPTLSSCASIDSTHFLLATNSRRVKLINLKDSKIEHSFNAFEDGYHISCIKVIDKTFAAVIGEKTGSPQLINIYRLAKLPKDEHIYHSRIILKSGANTFPLSVVSISKDLSCIVVGYVDGKVLLIRGDIARDRGSSQRIIYEDPGKEPVTSLFLNNDASHCFVATTSKIMLFNTTGRNKGQPDLVLNSRYGVDLNCGYLNPYTNEFICSVNGSLEFYKQSGEKHSLPVELTSIKRIHQVNKNQIMLVSEENPTKSTVLNSDSFTSPIINKVIIVDILNQVIVWNTFISSTVIDIFKAQEKHVKILYLLASDGVLYKITKKSLEDQLNIVIQKEAFPFALKLAQQNNMEKTKIQNIHKIYGDFLYNKNMKEEATEQYIQCLDVIEYSDIISKFGVEETRDPEDMKNLAHFLWALIKRDIAKPDHVTLLLIVLIKLKDSSGLDYFLKHYNRSGQFVEDKDIEAEDLDDEAYFYSDHNLFDLDLILSLLKETKFITESYQFARKFVKDAIYTVEILLFLIQDTSAALEYTKSLPIDDALRILTTFSKDMLERLPNDTNALLIDVFTGKFKSTEYRKDITKVPESTAERVTSEFKTVFYSYTSFFNYMNKSSGTPSTSEESSIQNGPPIPTYHPPRPSIVFSSFISRPFEFVVFLEACLESYQRFEGFADDKQVILTTLYDLYLSLANDDIEERSSSWAAKAKNVLKESNKLVSSVDNATQGSTTNKRIDNSLMMLISHMNGVNPFSLDEEKDDEDNLLYTLMGDSKEALLSVFKSMTLTDTPTNCLTFFRTHANKEPDLYRSALTYFTSSKSILHEIGGEQVVKDKILNPITKLNILSLLEIIQLLSNTDVVTYGLIQEILVNYMENEQEEITRGEKLIDSYQSELHDKKDKLRSMLDVDKPKEIRVKNEKCRRCNTLLDLPCVFFKCGHIYHQRCLDEERSNTEGKKLFKCPKCLVELETSNKLYENQKELTKKADMLEMLLAEDDKGDRFKIMTEFIGRGGLEYYEETI</sequence>
<dbReference type="SMART" id="SM00184">
    <property type="entry name" value="RING"/>
    <property type="match status" value="1"/>
</dbReference>
<dbReference type="InterPro" id="IPR016528">
    <property type="entry name" value="VPS11"/>
</dbReference>
<evidence type="ECO:0000256" key="4">
    <source>
        <dbReference type="ARBA" id="ARBA00023136"/>
    </source>
</evidence>
<dbReference type="InterPro" id="IPR013083">
    <property type="entry name" value="Znf_RING/FYVE/PHD"/>
</dbReference>
<dbReference type="PROSITE" id="PS50236">
    <property type="entry name" value="CHCR"/>
    <property type="match status" value="1"/>
</dbReference>
<dbReference type="AlphaFoldDB" id="G0WHM0"/>
<dbReference type="PANTHER" id="PTHR23323">
    <property type="entry name" value="VACUOLAR PROTEIN SORTING-ASSOCIATED PROTEIN"/>
    <property type="match status" value="1"/>
</dbReference>
<dbReference type="GO" id="GO:0008270">
    <property type="term" value="F:zinc ion binding"/>
    <property type="evidence" value="ECO:0007669"/>
    <property type="project" value="UniProtKB-KW"/>
</dbReference>
<evidence type="ECO:0000313" key="11">
    <source>
        <dbReference type="Proteomes" id="UP000000689"/>
    </source>
</evidence>
<dbReference type="SUPFAM" id="SSF57850">
    <property type="entry name" value="RING/U-box"/>
    <property type="match status" value="1"/>
</dbReference>
<comment type="similarity">
    <text evidence="6">Belongs to the VPS11 family.</text>
</comment>
<dbReference type="GO" id="GO:0000329">
    <property type="term" value="C:fungal-type vacuole membrane"/>
    <property type="evidence" value="ECO:0007669"/>
    <property type="project" value="UniProtKB-UniRule"/>
</dbReference>
<dbReference type="GO" id="GO:0006895">
    <property type="term" value="P:Golgi to endosome transport"/>
    <property type="evidence" value="ECO:0007669"/>
    <property type="project" value="EnsemblFungi"/>
</dbReference>
<dbReference type="GO" id="GO:0035091">
    <property type="term" value="F:phosphatidylinositol binding"/>
    <property type="evidence" value="ECO:0007669"/>
    <property type="project" value="EnsemblFungi"/>
</dbReference>
<dbReference type="PROSITE" id="PS50089">
    <property type="entry name" value="ZF_RING_2"/>
    <property type="match status" value="1"/>
</dbReference>
<dbReference type="EMBL" id="HE580277">
    <property type="protein sequence ID" value="CCD27281.1"/>
    <property type="molecule type" value="Genomic_DNA"/>
</dbReference>
<protein>
    <recommendedName>
        <fullName evidence="6">E3 ubiquitin-protein ligase PEP5</fullName>
        <ecNumber evidence="6">2.3.2.27</ecNumber>
    </recommendedName>
</protein>
<dbReference type="InterPro" id="IPR057307">
    <property type="entry name" value="PEP5_VPS11_N"/>
</dbReference>
<dbReference type="InterPro" id="IPR000547">
    <property type="entry name" value="Clathrin_H-chain/VPS_repeat"/>
</dbReference>
<dbReference type="GO" id="GO:0036205">
    <property type="term" value="P:histone catabolic process"/>
    <property type="evidence" value="ECO:0007669"/>
    <property type="project" value="EnsemblFungi"/>
</dbReference>
<comment type="subunit">
    <text evidence="6">Component of the homotypic vacuole fusion and vacuole protein sorting (HOPS) complex. Component of the class C core vacuole/endosome tethering (CORVET) complex.</text>
</comment>
<evidence type="ECO:0000259" key="9">
    <source>
        <dbReference type="PROSITE" id="PS50089"/>
    </source>
</evidence>
<evidence type="ECO:0000256" key="5">
    <source>
        <dbReference type="ARBA" id="ARBA00029433"/>
    </source>
</evidence>
<dbReference type="GO" id="GO:0005829">
    <property type="term" value="C:cytosol"/>
    <property type="evidence" value="ECO:0007669"/>
    <property type="project" value="GOC"/>
</dbReference>
<dbReference type="GO" id="GO:0030674">
    <property type="term" value="F:protein-macromolecule adaptor activity"/>
    <property type="evidence" value="ECO:0007669"/>
    <property type="project" value="TreeGrafter"/>
</dbReference>
<name>G0WHM0_NAUDC</name>
<dbReference type="GO" id="GO:0006904">
    <property type="term" value="P:vesicle docking involved in exocytosis"/>
    <property type="evidence" value="ECO:0007669"/>
    <property type="project" value="TreeGrafter"/>
</dbReference>
<dbReference type="HOGENOM" id="CLU_001287_0_0_1"/>
<dbReference type="KEGG" id="ndi:NDAI_0K00900"/>
<feature type="domain" description="RING-type" evidence="9">
    <location>
        <begin position="939"/>
        <end position="982"/>
    </location>
</feature>
<dbReference type="CDD" id="cd16688">
    <property type="entry name" value="RING-H2_Vps11"/>
    <property type="match status" value="1"/>
</dbReference>
<keyword evidence="11" id="KW-1185">Reference proteome</keyword>
<dbReference type="GO" id="GO:0035542">
    <property type="term" value="P:regulation of SNARE complex assembly"/>
    <property type="evidence" value="ECO:0007669"/>
    <property type="project" value="EnsemblFungi"/>
</dbReference>
<comment type="subcellular location">
    <subcellularLocation>
        <location evidence="5">Endomembrane system</location>
        <topology evidence="5">Peripheral membrane protein</topology>
        <orientation evidence="5">Cytoplasmic side</orientation>
    </subcellularLocation>
    <subcellularLocation>
        <location evidence="6">Vacuole membrane</location>
        <topology evidence="6">Peripheral membrane protein</topology>
        <orientation evidence="6">Cytoplasmic side</orientation>
    </subcellularLocation>
</comment>
<dbReference type="eggNOG" id="KOG2114">
    <property type="taxonomic scope" value="Eukaryota"/>
</dbReference>
<dbReference type="GO" id="GO:0045324">
    <property type="term" value="P:late endosome to vacuole transport"/>
    <property type="evidence" value="ECO:0007669"/>
    <property type="project" value="EnsemblFungi"/>
</dbReference>
<dbReference type="STRING" id="1071378.G0WHM0"/>
<dbReference type="GO" id="GO:0007032">
    <property type="term" value="P:endosome organization"/>
    <property type="evidence" value="ECO:0007669"/>
    <property type="project" value="TreeGrafter"/>
</dbReference>
<evidence type="ECO:0000256" key="1">
    <source>
        <dbReference type="ARBA" id="ARBA00022723"/>
    </source>
</evidence>
<keyword evidence="6" id="KW-0808">Transferase</keyword>